<dbReference type="PIRSF" id="PIRSF012565">
    <property type="entry name" value="DUF1027"/>
    <property type="match status" value="1"/>
</dbReference>
<dbReference type="Proteomes" id="UP000190872">
    <property type="component" value="Unassembled WGS sequence"/>
</dbReference>
<dbReference type="EMBL" id="JPGW01000011">
    <property type="protein sequence ID" value="KER08507.1"/>
    <property type="molecule type" value="Genomic_DNA"/>
</dbReference>
<evidence type="ECO:0000313" key="6">
    <source>
        <dbReference type="Proteomes" id="UP000028067"/>
    </source>
</evidence>
<name>A0A081SC54_STRMT</name>
<reference evidence="4 7" key="3">
    <citation type="submission" date="2017-02" db="EMBL/GenBank/DDBJ databases">
        <title>Draft genome sequence of Streptococcus mitis CCUG 61082.</title>
        <authorList>
            <person name="Salva-Serra F."/>
            <person name="Engstrom-Jakobsson H."/>
            <person name="Thorell K."/>
            <person name="Jaen-Luchoro D."/>
            <person name="Gonzales-Siles L."/>
            <person name="Karlsson R."/>
            <person name="Gomila M."/>
            <person name="Yazdan S."/>
            <person name="Boulund F."/>
            <person name="Johnning A."/>
            <person name="Engstrand L."/>
            <person name="Kristiansson E."/>
            <person name="Moore E."/>
        </authorList>
    </citation>
    <scope>NUCLEOTIDE SEQUENCE [LARGE SCALE GENOMIC DNA]</scope>
    <source>
        <strain evidence="4 7">CCUG 61082</strain>
    </source>
</reference>
<dbReference type="AlphaFoldDB" id="A0A081SC54"/>
<keyword evidence="1" id="KW-1015">Disulfide bond</keyword>
<protein>
    <submittedName>
        <fullName evidence="4">Transcriptional regulator</fullName>
    </submittedName>
</protein>
<dbReference type="Pfam" id="PF06265">
    <property type="entry name" value="YutD-like"/>
    <property type="match status" value="1"/>
</dbReference>
<evidence type="ECO:0000313" key="3">
    <source>
        <dbReference type="EMBL" id="KER08507.1"/>
    </source>
</evidence>
<evidence type="ECO:0000313" key="8">
    <source>
        <dbReference type="Proteomes" id="UP000193849"/>
    </source>
</evidence>
<dbReference type="EMBL" id="MUXS01000008">
    <property type="protein sequence ID" value="OOR80210.1"/>
    <property type="molecule type" value="Genomic_DNA"/>
</dbReference>
<reference evidence="5" key="4">
    <citation type="submission" date="2017-04" db="EMBL/GenBank/DDBJ databases">
        <authorList>
            <person name="Afonso C.L."/>
            <person name="Miller P.J."/>
            <person name="Scott M.A."/>
            <person name="Spackman E."/>
            <person name="Goraichik I."/>
            <person name="Dimitrov K.M."/>
            <person name="Suarez D.L."/>
            <person name="Swayne D.E."/>
        </authorList>
    </citation>
    <scope>NUCLEOTIDE SEQUENCE</scope>
    <source>
        <strain evidence="5">RH_777_07</strain>
    </source>
</reference>
<proteinExistence type="predicted"/>
<dbReference type="InterPro" id="IPR009370">
    <property type="entry name" value="YutD-like"/>
</dbReference>
<comment type="caution">
    <text evidence="3">The sequence shown here is derived from an EMBL/GenBank/DDBJ whole genome shotgun (WGS) entry which is preliminary data.</text>
</comment>
<evidence type="ECO:0000256" key="1">
    <source>
        <dbReference type="PIRSR" id="PIRSR012565-1"/>
    </source>
</evidence>
<evidence type="ECO:0000313" key="7">
    <source>
        <dbReference type="Proteomes" id="UP000190872"/>
    </source>
</evidence>
<evidence type="ECO:0000313" key="4">
    <source>
        <dbReference type="EMBL" id="OOR80210.1"/>
    </source>
</evidence>
<dbReference type="Proteomes" id="UP000028067">
    <property type="component" value="Unassembled WGS sequence"/>
</dbReference>
<feature type="disulfide bond" evidence="1">
    <location>
        <begin position="101"/>
        <end position="105"/>
    </location>
</feature>
<dbReference type="Proteomes" id="UP000193849">
    <property type="component" value="Unassembled WGS sequence"/>
</dbReference>
<reference evidence="5 8" key="2">
    <citation type="journal article" date="2016" name="Eur. J. Clin. Microbiol. Infect. Dis.">
        <title>Whole genome sequencing as a tool for phylogenetic analysis of clinical strains of Mitis group streptococci.</title>
        <authorList>
            <person name="Rasmussen L.H."/>
            <person name="Dargis R."/>
            <person name="Hojholt K."/>
            <person name="Christensen J.J."/>
            <person name="Skovgaard O."/>
            <person name="Justesen U.S."/>
            <person name="Rosenvinge F.S."/>
            <person name="Moser C."/>
            <person name="Lukjancenko O."/>
            <person name="Rasmussen S."/>
            <person name="Nielsen X.C."/>
        </authorList>
    </citation>
    <scope>NUCLEOTIDE SEQUENCE [LARGE SCALE GENOMIC DNA]</scope>
    <source>
        <strain evidence="5 8">RH_777_07</strain>
    </source>
</reference>
<feature type="compositionally biased region" description="Basic and acidic residues" evidence="2">
    <location>
        <begin position="120"/>
        <end position="133"/>
    </location>
</feature>
<dbReference type="InterPro" id="IPR038141">
    <property type="entry name" value="YutD-like_sf"/>
</dbReference>
<accession>A0A081SC54</accession>
<feature type="region of interest" description="Disordered" evidence="2">
    <location>
        <begin position="120"/>
        <end position="176"/>
    </location>
</feature>
<reference evidence="3 6" key="1">
    <citation type="submission" date="2014-05" db="EMBL/GenBank/DDBJ databases">
        <authorList>
            <person name="Daugherty S.C."/>
            <person name="Tallon L.J."/>
            <person name="Sadzewicz L."/>
            <person name="Kilian M."/>
            <person name="Tettelin H."/>
        </authorList>
    </citation>
    <scope>NUCLEOTIDE SEQUENCE [LARGE SCALE GENOMIC DNA]</scope>
    <source>
        <strain evidence="3 6">SK271</strain>
    </source>
</reference>
<dbReference type="RefSeq" id="WP_033684936.1">
    <property type="nucleotide sequence ID" value="NZ_JPGW01000011.1"/>
</dbReference>
<feature type="compositionally biased region" description="Basic residues" evidence="2">
    <location>
        <begin position="134"/>
        <end position="157"/>
    </location>
</feature>
<feature type="compositionally biased region" description="Basic and acidic residues" evidence="2">
    <location>
        <begin position="158"/>
        <end position="168"/>
    </location>
</feature>
<dbReference type="Gene3D" id="3.50.4.20">
    <property type="match status" value="1"/>
</dbReference>
<evidence type="ECO:0000256" key="2">
    <source>
        <dbReference type="SAM" id="MobiDB-lite"/>
    </source>
</evidence>
<sequence length="176" mass="21049">MRKEIAPELYNYNKFPGPEFHLHGDKVETEGIAFSLVENIKDAFDVTAFNQRFSEVLTKFDYIVGDWSNEQLRLRGFYKDDRTEENLEKISRLQDYLLEYCSYGCAYFVLENEAPKRASFDKKMRKKEEETPSRKGKKPTQTKRKPNADKKNRRRQKDQHSQKEDKGQRHFVIRQK</sequence>
<dbReference type="EMBL" id="NCVD01000050">
    <property type="protein sequence ID" value="ORO87268.1"/>
    <property type="molecule type" value="Genomic_DNA"/>
</dbReference>
<organism evidence="3 6">
    <name type="scientific">Streptococcus mitis</name>
    <dbReference type="NCBI Taxonomy" id="28037"/>
    <lineage>
        <taxon>Bacteria</taxon>
        <taxon>Bacillati</taxon>
        <taxon>Bacillota</taxon>
        <taxon>Bacilli</taxon>
        <taxon>Lactobacillales</taxon>
        <taxon>Streptococcaceae</taxon>
        <taxon>Streptococcus</taxon>
        <taxon>Streptococcus mitis group</taxon>
    </lineage>
</organism>
<gene>
    <name evidence="4" type="ORF">B0179_05550</name>
    <name evidence="5" type="ORF">B7702_07615</name>
    <name evidence="3" type="ORF">SK271_0550</name>
</gene>
<evidence type="ECO:0000313" key="5">
    <source>
        <dbReference type="EMBL" id="ORO87268.1"/>
    </source>
</evidence>
<dbReference type="PATRIC" id="fig|28037.94.peg.494"/>